<organism evidence="1">
    <name type="scientific">mine drainage metagenome</name>
    <dbReference type="NCBI Taxonomy" id="410659"/>
    <lineage>
        <taxon>unclassified sequences</taxon>
        <taxon>metagenomes</taxon>
        <taxon>ecological metagenomes</taxon>
    </lineage>
</organism>
<sequence>MNPRHHQPFTLLQASQSNPGLAKLMAMQQESHNRLNAIEGLIPDALRCNVHSGPFDDGVWCLLLKNNTTAAKLRQLLPDFQTRLKIKNLEVKSIRLKVSR</sequence>
<gene>
    <name evidence="1" type="ORF">GALL_426850</name>
</gene>
<evidence type="ECO:0008006" key="2">
    <source>
        <dbReference type="Google" id="ProtNLM"/>
    </source>
</evidence>
<protein>
    <recommendedName>
        <fullName evidence="2">DUF721 domain-containing protein</fullName>
    </recommendedName>
</protein>
<proteinExistence type="predicted"/>
<reference evidence="1" key="1">
    <citation type="submission" date="2016-10" db="EMBL/GenBank/DDBJ databases">
        <title>Sequence of Gallionella enrichment culture.</title>
        <authorList>
            <person name="Poehlein A."/>
            <person name="Muehling M."/>
            <person name="Daniel R."/>
        </authorList>
    </citation>
    <scope>NUCLEOTIDE SEQUENCE</scope>
</reference>
<comment type="caution">
    <text evidence="1">The sequence shown here is derived from an EMBL/GenBank/DDBJ whole genome shotgun (WGS) entry which is preliminary data.</text>
</comment>
<dbReference type="EMBL" id="MLJW01002100">
    <property type="protein sequence ID" value="OIQ75650.1"/>
    <property type="molecule type" value="Genomic_DNA"/>
</dbReference>
<dbReference type="AlphaFoldDB" id="A0A1J5PX77"/>
<accession>A0A1J5PX77</accession>
<name>A0A1J5PX77_9ZZZZ</name>
<evidence type="ECO:0000313" key="1">
    <source>
        <dbReference type="EMBL" id="OIQ75650.1"/>
    </source>
</evidence>